<dbReference type="Proteomes" id="UP001596303">
    <property type="component" value="Unassembled WGS sequence"/>
</dbReference>
<evidence type="ECO:0000313" key="1">
    <source>
        <dbReference type="EMBL" id="MFC6199474.1"/>
    </source>
</evidence>
<gene>
    <name evidence="1" type="ORF">ACFQDM_15425</name>
</gene>
<keyword evidence="2" id="KW-1185">Reference proteome</keyword>
<name>A0ABW1SE47_9PROT</name>
<evidence type="ECO:0000313" key="2">
    <source>
        <dbReference type="Proteomes" id="UP001596303"/>
    </source>
</evidence>
<accession>A0ABW1SE47</accession>
<evidence type="ECO:0008006" key="3">
    <source>
        <dbReference type="Google" id="ProtNLM"/>
    </source>
</evidence>
<protein>
    <recommendedName>
        <fullName evidence="3">ANTAR domain-containing protein</fullName>
    </recommendedName>
</protein>
<dbReference type="RefSeq" id="WP_252928914.1">
    <property type="nucleotide sequence ID" value="NZ_JBHSSW010000037.1"/>
</dbReference>
<reference evidence="2" key="1">
    <citation type="journal article" date="2019" name="Int. J. Syst. Evol. Microbiol.">
        <title>The Global Catalogue of Microorganisms (GCM) 10K type strain sequencing project: providing services to taxonomists for standard genome sequencing and annotation.</title>
        <authorList>
            <consortium name="The Broad Institute Genomics Platform"/>
            <consortium name="The Broad Institute Genome Sequencing Center for Infectious Disease"/>
            <person name="Wu L."/>
            <person name="Ma J."/>
        </authorList>
    </citation>
    <scope>NUCLEOTIDE SEQUENCE [LARGE SCALE GENOMIC DNA]</scope>
    <source>
        <strain evidence="2">CGMCC-1.15741</strain>
    </source>
</reference>
<organism evidence="1 2">
    <name type="scientific">Ponticaulis profundi</name>
    <dbReference type="NCBI Taxonomy" id="2665222"/>
    <lineage>
        <taxon>Bacteria</taxon>
        <taxon>Pseudomonadati</taxon>
        <taxon>Pseudomonadota</taxon>
        <taxon>Alphaproteobacteria</taxon>
        <taxon>Hyphomonadales</taxon>
        <taxon>Hyphomonadaceae</taxon>
        <taxon>Ponticaulis</taxon>
    </lineage>
</organism>
<sequence length="55" mass="5867">MTKAPQIASSGSIDDARDARDVLALYVVSRDLGMGATQAEAFAIQSIANRRTSRL</sequence>
<comment type="caution">
    <text evidence="1">The sequence shown here is derived from an EMBL/GenBank/DDBJ whole genome shotgun (WGS) entry which is preliminary data.</text>
</comment>
<proteinExistence type="predicted"/>
<dbReference type="EMBL" id="JBHSSW010000037">
    <property type="protein sequence ID" value="MFC6199474.1"/>
    <property type="molecule type" value="Genomic_DNA"/>
</dbReference>